<dbReference type="Proteomes" id="UP000021816">
    <property type="component" value="Unassembled WGS sequence"/>
</dbReference>
<dbReference type="AlphaFoldDB" id="A0A011QTD3"/>
<name>A0A011QTD3_9PROT</name>
<evidence type="ECO:0000313" key="1">
    <source>
        <dbReference type="EMBL" id="EXI82124.1"/>
    </source>
</evidence>
<evidence type="ECO:0000313" key="2">
    <source>
        <dbReference type="Proteomes" id="UP000021816"/>
    </source>
</evidence>
<protein>
    <submittedName>
        <fullName evidence="1">Uncharacterized protein</fullName>
    </submittedName>
</protein>
<reference evidence="1 2" key="1">
    <citation type="submission" date="2014-02" db="EMBL/GenBank/DDBJ databases">
        <title>Expanding our view of genomic diversity in Candidatus Accumulibacter clades.</title>
        <authorList>
            <person name="Skennerton C.T."/>
            <person name="Barr J.J."/>
            <person name="Slater F.R."/>
            <person name="Bond P.L."/>
            <person name="Tyson G.W."/>
        </authorList>
    </citation>
    <scope>NUCLEOTIDE SEQUENCE [LARGE SCALE GENOMIC DNA]</scope>
    <source>
        <strain evidence="2">BA-92</strain>
    </source>
</reference>
<gene>
    <name evidence="1" type="ORF">AW10_00810</name>
</gene>
<sequence length="88" mass="9185">MGRLFLAKVFHESTDAGGRAGFLPATILGQAIGQYSIAIITLSTTAAGYGWFIDLTPTDNAGFVPTENPLEWIAQPGSEGKGRTGKAS</sequence>
<accession>A0A011QTD3</accession>
<proteinExistence type="predicted"/>
<dbReference type="STRING" id="1454003.AW10_00810"/>
<organism evidence="1 2">
    <name type="scientific">Candidatus Accumulibacter appositus</name>
    <dbReference type="NCBI Taxonomy" id="1454003"/>
    <lineage>
        <taxon>Bacteria</taxon>
        <taxon>Pseudomonadati</taxon>
        <taxon>Pseudomonadota</taxon>
        <taxon>Betaproteobacteria</taxon>
        <taxon>Candidatus Accumulibacter</taxon>
    </lineage>
</organism>
<comment type="caution">
    <text evidence="1">The sequence shown here is derived from an EMBL/GenBank/DDBJ whole genome shotgun (WGS) entry which is preliminary data.</text>
</comment>
<dbReference type="EMBL" id="JEMX01000013">
    <property type="protein sequence ID" value="EXI82124.1"/>
    <property type="molecule type" value="Genomic_DNA"/>
</dbReference>